<reference evidence="3" key="1">
    <citation type="submission" date="2021-01" db="EMBL/GenBank/DDBJ databases">
        <authorList>
            <person name="Kaushik A."/>
        </authorList>
    </citation>
    <scope>NUCLEOTIDE SEQUENCE</scope>
    <source>
        <strain evidence="3">AG2-2IIIB</strain>
    </source>
</reference>
<dbReference type="AlphaFoldDB" id="A0A8H2WFC5"/>
<sequence length="344" mass="38783">MSADQTSNSPPERSESESEPQTETEVFETSHFYNDGNITLDVKGTMFKVHKSILALHSEVFKDMFGLANAQPASESQDEPIQLDDDPKAFHIAMGAVYKGLEFAYEADIIQIMDTIAIAHKYQMAKIEGCLQGYISESMLPTNGSHALSDSRFKLYDEYPGLAMTVLRLGENSLTPWAFYRVGVELFSKIRVDDTSTYGPPPTWLAFDPDFTYALLVLQRIINDTFENWKTEISGFYATGCSRTFKSGSTIIKCARRAEIFGSYSPLHIASNKECIDLMSEIASRLGRLDALLRSQKDDSYGWCLTCSTRIKSVVLKVIDEMYLHLKDCVSRMDRMKLRSLPKI</sequence>
<evidence type="ECO:0000313" key="4">
    <source>
        <dbReference type="Proteomes" id="UP000663843"/>
    </source>
</evidence>
<dbReference type="CDD" id="cd18186">
    <property type="entry name" value="BTB_POZ_ZBTB_KLHL-like"/>
    <property type="match status" value="1"/>
</dbReference>
<organism evidence="3 4">
    <name type="scientific">Rhizoctonia solani</name>
    <dbReference type="NCBI Taxonomy" id="456999"/>
    <lineage>
        <taxon>Eukaryota</taxon>
        <taxon>Fungi</taxon>
        <taxon>Dikarya</taxon>
        <taxon>Basidiomycota</taxon>
        <taxon>Agaricomycotina</taxon>
        <taxon>Agaricomycetes</taxon>
        <taxon>Cantharellales</taxon>
        <taxon>Ceratobasidiaceae</taxon>
        <taxon>Rhizoctonia</taxon>
    </lineage>
</organism>
<evidence type="ECO:0000256" key="1">
    <source>
        <dbReference type="SAM" id="MobiDB-lite"/>
    </source>
</evidence>
<accession>A0A8H2WFC5</accession>
<dbReference type="Gene3D" id="3.30.710.10">
    <property type="entry name" value="Potassium Channel Kv1.1, Chain A"/>
    <property type="match status" value="1"/>
</dbReference>
<name>A0A8H2WFC5_9AGAM</name>
<dbReference type="PROSITE" id="PS50097">
    <property type="entry name" value="BTB"/>
    <property type="match status" value="1"/>
</dbReference>
<feature type="domain" description="BTB" evidence="2">
    <location>
        <begin position="36"/>
        <end position="100"/>
    </location>
</feature>
<feature type="compositionally biased region" description="Low complexity" evidence="1">
    <location>
        <begin position="1"/>
        <end position="11"/>
    </location>
</feature>
<dbReference type="SMART" id="SM00225">
    <property type="entry name" value="BTB"/>
    <property type="match status" value="1"/>
</dbReference>
<dbReference type="EMBL" id="CAJMWT010000932">
    <property type="protein sequence ID" value="CAE6364757.1"/>
    <property type="molecule type" value="Genomic_DNA"/>
</dbReference>
<dbReference type="SUPFAM" id="SSF54695">
    <property type="entry name" value="POZ domain"/>
    <property type="match status" value="1"/>
</dbReference>
<evidence type="ECO:0000313" key="3">
    <source>
        <dbReference type="EMBL" id="CAE6364757.1"/>
    </source>
</evidence>
<dbReference type="InterPro" id="IPR011333">
    <property type="entry name" value="SKP1/BTB/POZ_sf"/>
</dbReference>
<gene>
    <name evidence="3" type="ORF">RDB_LOCUS14542</name>
</gene>
<comment type="caution">
    <text evidence="3">The sequence shown here is derived from an EMBL/GenBank/DDBJ whole genome shotgun (WGS) entry which is preliminary data.</text>
</comment>
<dbReference type="Pfam" id="PF00651">
    <property type="entry name" value="BTB"/>
    <property type="match status" value="1"/>
</dbReference>
<dbReference type="Proteomes" id="UP000663843">
    <property type="component" value="Unassembled WGS sequence"/>
</dbReference>
<feature type="compositionally biased region" description="Acidic residues" evidence="1">
    <location>
        <begin position="17"/>
        <end position="26"/>
    </location>
</feature>
<proteinExistence type="predicted"/>
<feature type="region of interest" description="Disordered" evidence="1">
    <location>
        <begin position="1"/>
        <end position="29"/>
    </location>
</feature>
<dbReference type="InterPro" id="IPR000210">
    <property type="entry name" value="BTB/POZ_dom"/>
</dbReference>
<evidence type="ECO:0000259" key="2">
    <source>
        <dbReference type="PROSITE" id="PS50097"/>
    </source>
</evidence>
<protein>
    <recommendedName>
        <fullName evidence="2">BTB domain-containing protein</fullName>
    </recommendedName>
</protein>